<dbReference type="InterPro" id="IPR004027">
    <property type="entry name" value="SEC_C_motif"/>
</dbReference>
<dbReference type="STRING" id="1550566.SZ63_01225"/>
<dbReference type="RefSeq" id="WP_048179834.1">
    <property type="nucleotide sequence ID" value="NZ_JXOJ01000001.1"/>
</dbReference>
<evidence type="ECO:0000259" key="8">
    <source>
        <dbReference type="PROSITE" id="PS51918"/>
    </source>
</evidence>
<proteinExistence type="inferred from homology"/>
<evidence type="ECO:0000256" key="6">
    <source>
        <dbReference type="ARBA" id="ARBA00023014"/>
    </source>
</evidence>
<dbReference type="GO" id="GO:0046872">
    <property type="term" value="F:metal ion binding"/>
    <property type="evidence" value="ECO:0007669"/>
    <property type="project" value="UniProtKB-KW"/>
</dbReference>
<dbReference type="InterPro" id="IPR013785">
    <property type="entry name" value="Aldolase_TIM"/>
</dbReference>
<dbReference type="CDD" id="cd01335">
    <property type="entry name" value="Radical_SAM"/>
    <property type="match status" value="1"/>
</dbReference>
<sequence>MRRPDGEAALAFHVMAKPTGARCNLDCAYCFFRKKEALYQESNFRMTDEVMEEYIRQTIAGHRVPHVTIAWQGGEPTLMGLDFFRRAVEVQKKYAKPKTRIENTFQTNGILLDDDWCRFFRDSNFLVGLSMDGPGRLHDVYRRDRRGRGTFDRVLKAARLLQKHRVDFNILCAVNGTNADHPLQVYRFFRDELGAPYIQFIPIVERESETGFQEGNRVTDRSVRPEQWGRFLIEVFDEWIGGDVGRMFVLNFDWALAGWLGRAGTACVFGPTCGLGVALEHNGDLYSCDHFVEPDHLLGNILTTPLVELVGSEKQRRFGTAKRDTLPRYCRECGFLAVCNGECPKNRFIEAPDGEAGLNYLCEGYKAFFSHADRPMRMMADLLRQGRPADEVMPILAAERKETGRTAAKVGRNEPCPCGSGLKYKKCCGRRTAP</sequence>
<dbReference type="InterPro" id="IPR023885">
    <property type="entry name" value="4Fe4S-binding_SPASM_dom"/>
</dbReference>
<protein>
    <submittedName>
        <fullName evidence="9">Sulfatase maturase</fullName>
    </submittedName>
</protein>
<dbReference type="InterPro" id="IPR058240">
    <property type="entry name" value="rSAM_sf"/>
</dbReference>
<dbReference type="NCBIfam" id="TIGR03942">
    <property type="entry name" value="sulfatase_rSAM"/>
    <property type="match status" value="1"/>
</dbReference>
<keyword evidence="6" id="KW-0411">Iron-sulfur</keyword>
<dbReference type="OrthoDB" id="5620at2157"/>
<keyword evidence="3" id="KW-0949">S-adenosyl-L-methionine</keyword>
<dbReference type="InterPro" id="IPR023867">
    <property type="entry name" value="Sulphatase_maturase_rSAM"/>
</dbReference>
<dbReference type="InterPro" id="IPR047207">
    <property type="entry name" value="SPASM_anSME"/>
</dbReference>
<keyword evidence="10" id="KW-1185">Reference proteome</keyword>
<dbReference type="Pfam" id="PF13186">
    <property type="entry name" value="SPASM"/>
    <property type="match status" value="1"/>
</dbReference>
<evidence type="ECO:0000313" key="9">
    <source>
        <dbReference type="EMBL" id="KLK89102.1"/>
    </source>
</evidence>
<comment type="cofactor">
    <cofactor evidence="1">
        <name>[4Fe-4S] cluster</name>
        <dbReference type="ChEBI" id="CHEBI:49883"/>
    </cofactor>
</comment>
<dbReference type="GO" id="GO:0051539">
    <property type="term" value="F:4 iron, 4 sulfur cluster binding"/>
    <property type="evidence" value="ECO:0007669"/>
    <property type="project" value="UniProtKB-KW"/>
</dbReference>
<evidence type="ECO:0000256" key="3">
    <source>
        <dbReference type="ARBA" id="ARBA00022691"/>
    </source>
</evidence>
<reference evidence="9 10" key="1">
    <citation type="journal article" date="2015" name="Int. J. Syst. Evol. Microbiol.">
        <title>Methanoculleus sediminis sp. nov., a methanogen from sediments near a submarine mud volcano.</title>
        <authorList>
            <person name="Chen S.C."/>
            <person name="Chen M.F."/>
            <person name="Lai M.C."/>
            <person name="Weng C.Y."/>
            <person name="Wu S.Y."/>
            <person name="Lin S."/>
            <person name="Yang T.F."/>
            <person name="Chen P.C."/>
        </authorList>
    </citation>
    <scope>NUCLEOTIDE SEQUENCE [LARGE SCALE GENOMIC DNA]</scope>
    <source>
        <strain evidence="9 10">S3Fa</strain>
    </source>
</reference>
<dbReference type="SFLD" id="SFLDG01384">
    <property type="entry name" value="thioether_bond_formation_requi"/>
    <property type="match status" value="1"/>
</dbReference>
<evidence type="ECO:0000256" key="4">
    <source>
        <dbReference type="ARBA" id="ARBA00022723"/>
    </source>
</evidence>
<comment type="caution">
    <text evidence="9">The sequence shown here is derived from an EMBL/GenBank/DDBJ whole genome shotgun (WGS) entry which is preliminary data.</text>
</comment>
<comment type="similarity">
    <text evidence="7">Belongs to the radical SAM superfamily. Anaerobic sulfatase-maturating enzyme family.</text>
</comment>
<name>A0A0H1R907_9EURY</name>
<dbReference type="SFLD" id="SFLDS00029">
    <property type="entry name" value="Radical_SAM"/>
    <property type="match status" value="1"/>
</dbReference>
<dbReference type="NCBIfam" id="TIGR04085">
    <property type="entry name" value="rSAM_more_4Fe4S"/>
    <property type="match status" value="1"/>
</dbReference>
<dbReference type="PATRIC" id="fig|1550566.3.peg.264"/>
<dbReference type="PROSITE" id="PS51918">
    <property type="entry name" value="RADICAL_SAM"/>
    <property type="match status" value="1"/>
</dbReference>
<dbReference type="SFLD" id="SFLDF00285">
    <property type="entry name" value="anaerobic_Ser-type_sulfatase-m"/>
    <property type="match status" value="1"/>
</dbReference>
<evidence type="ECO:0000256" key="2">
    <source>
        <dbReference type="ARBA" id="ARBA00022485"/>
    </source>
</evidence>
<evidence type="ECO:0000313" key="10">
    <source>
        <dbReference type="Proteomes" id="UP000035301"/>
    </source>
</evidence>
<dbReference type="EMBL" id="JXOJ01000001">
    <property type="protein sequence ID" value="KLK89102.1"/>
    <property type="molecule type" value="Genomic_DNA"/>
</dbReference>
<keyword evidence="5" id="KW-0408">Iron</keyword>
<keyword evidence="2" id="KW-0004">4Fe-4S</keyword>
<dbReference type="InterPro" id="IPR034491">
    <property type="entry name" value="Anaerob_Ser_sulfatase-maturase"/>
</dbReference>
<dbReference type="SFLD" id="SFLDG01072">
    <property type="entry name" value="dehydrogenase_like"/>
    <property type="match status" value="1"/>
</dbReference>
<dbReference type="InterPro" id="IPR007197">
    <property type="entry name" value="rSAM"/>
</dbReference>
<keyword evidence="4" id="KW-0479">Metal-binding</keyword>
<dbReference type="CDD" id="cd21120">
    <property type="entry name" value="SPASM_anSME"/>
    <property type="match status" value="1"/>
</dbReference>
<dbReference type="SFLD" id="SFLDG01067">
    <property type="entry name" value="SPASM/twitch_domain_containing"/>
    <property type="match status" value="1"/>
</dbReference>
<dbReference type="Pfam" id="PF02810">
    <property type="entry name" value="SEC-C"/>
    <property type="match status" value="1"/>
</dbReference>
<dbReference type="PANTHER" id="PTHR43273:SF3">
    <property type="entry name" value="ANAEROBIC SULFATASE-MATURATING ENZYME HOMOLOG ASLB-RELATED"/>
    <property type="match status" value="1"/>
</dbReference>
<evidence type="ECO:0000256" key="5">
    <source>
        <dbReference type="ARBA" id="ARBA00023004"/>
    </source>
</evidence>
<gene>
    <name evidence="9" type="ORF">SZ63_01225</name>
</gene>
<organism evidence="9 10">
    <name type="scientific">Methanoculleus sediminis</name>
    <dbReference type="NCBI Taxonomy" id="1550566"/>
    <lineage>
        <taxon>Archaea</taxon>
        <taxon>Methanobacteriati</taxon>
        <taxon>Methanobacteriota</taxon>
        <taxon>Stenosarchaea group</taxon>
        <taxon>Methanomicrobia</taxon>
        <taxon>Methanomicrobiales</taxon>
        <taxon>Methanomicrobiaceae</taxon>
        <taxon>Methanoculleus</taxon>
    </lineage>
</organism>
<dbReference type="AlphaFoldDB" id="A0A0H1R907"/>
<feature type="domain" description="Radical SAM core" evidence="8">
    <location>
        <begin position="2"/>
        <end position="243"/>
    </location>
</feature>
<dbReference type="Pfam" id="PF04055">
    <property type="entry name" value="Radical_SAM"/>
    <property type="match status" value="1"/>
</dbReference>
<dbReference type="PANTHER" id="PTHR43273">
    <property type="entry name" value="ANAEROBIC SULFATASE-MATURATING ENZYME HOMOLOG ASLB-RELATED"/>
    <property type="match status" value="1"/>
</dbReference>
<dbReference type="SUPFAM" id="SSF103642">
    <property type="entry name" value="Sec-C motif"/>
    <property type="match status" value="1"/>
</dbReference>
<dbReference type="SFLD" id="SFLDG01386">
    <property type="entry name" value="main_SPASM_domain-containing"/>
    <property type="match status" value="1"/>
</dbReference>
<evidence type="ECO:0000256" key="1">
    <source>
        <dbReference type="ARBA" id="ARBA00001966"/>
    </source>
</evidence>
<dbReference type="Gene3D" id="3.20.20.70">
    <property type="entry name" value="Aldolase class I"/>
    <property type="match status" value="1"/>
</dbReference>
<dbReference type="GO" id="GO:0016491">
    <property type="term" value="F:oxidoreductase activity"/>
    <property type="evidence" value="ECO:0007669"/>
    <property type="project" value="InterPro"/>
</dbReference>
<dbReference type="SUPFAM" id="SSF102114">
    <property type="entry name" value="Radical SAM enzymes"/>
    <property type="match status" value="1"/>
</dbReference>
<accession>A0A0H1R907</accession>
<dbReference type="Proteomes" id="UP000035301">
    <property type="component" value="Unassembled WGS sequence"/>
</dbReference>
<evidence type="ECO:0000256" key="7">
    <source>
        <dbReference type="ARBA" id="ARBA00023601"/>
    </source>
</evidence>